<feature type="region of interest" description="Disordered" evidence="2">
    <location>
        <begin position="207"/>
        <end position="232"/>
    </location>
</feature>
<feature type="compositionally biased region" description="Basic and acidic residues" evidence="2">
    <location>
        <begin position="1"/>
        <end position="15"/>
    </location>
</feature>
<keyword evidence="1" id="KW-0175">Coiled coil</keyword>
<evidence type="ECO:0000313" key="3">
    <source>
        <dbReference type="EMBL" id="EAU81760.2"/>
    </source>
</evidence>
<dbReference type="RefSeq" id="XP_001840053.2">
    <property type="nucleotide sequence ID" value="XM_001840001.2"/>
</dbReference>
<dbReference type="Proteomes" id="UP000001861">
    <property type="component" value="Unassembled WGS sequence"/>
</dbReference>
<dbReference type="HOGENOM" id="CLU_432766_0_0_1"/>
<reference evidence="3 4" key="1">
    <citation type="journal article" date="2010" name="Proc. Natl. Acad. Sci. U.S.A.">
        <title>Insights into evolution of multicellular fungi from the assembled chromosomes of the mushroom Coprinopsis cinerea (Coprinus cinereus).</title>
        <authorList>
            <person name="Stajich J.E."/>
            <person name="Wilke S.K."/>
            <person name="Ahren D."/>
            <person name="Au C.H."/>
            <person name="Birren B.W."/>
            <person name="Borodovsky M."/>
            <person name="Burns C."/>
            <person name="Canback B."/>
            <person name="Casselton L.A."/>
            <person name="Cheng C.K."/>
            <person name="Deng J."/>
            <person name="Dietrich F.S."/>
            <person name="Fargo D.C."/>
            <person name="Farman M.L."/>
            <person name="Gathman A.C."/>
            <person name="Goldberg J."/>
            <person name="Guigo R."/>
            <person name="Hoegger P.J."/>
            <person name="Hooker J.B."/>
            <person name="Huggins A."/>
            <person name="James T.Y."/>
            <person name="Kamada T."/>
            <person name="Kilaru S."/>
            <person name="Kodira C."/>
            <person name="Kues U."/>
            <person name="Kupfer D."/>
            <person name="Kwan H.S."/>
            <person name="Lomsadze A."/>
            <person name="Li W."/>
            <person name="Lilly W.W."/>
            <person name="Ma L.J."/>
            <person name="Mackey A.J."/>
            <person name="Manning G."/>
            <person name="Martin F."/>
            <person name="Muraguchi H."/>
            <person name="Natvig D.O."/>
            <person name="Palmerini H."/>
            <person name="Ramesh M.A."/>
            <person name="Rehmeyer C.J."/>
            <person name="Roe B.A."/>
            <person name="Shenoy N."/>
            <person name="Stanke M."/>
            <person name="Ter-Hovhannisyan V."/>
            <person name="Tunlid A."/>
            <person name="Velagapudi R."/>
            <person name="Vision T.J."/>
            <person name="Zeng Q."/>
            <person name="Zolan M.E."/>
            <person name="Pukkila P.J."/>
        </authorList>
    </citation>
    <scope>NUCLEOTIDE SEQUENCE [LARGE SCALE GENOMIC DNA]</scope>
    <source>
        <strain evidence="4">Okayama-7 / 130 / ATCC MYA-4618 / FGSC 9003</strain>
    </source>
</reference>
<feature type="compositionally biased region" description="Basic and acidic residues" evidence="2">
    <location>
        <begin position="128"/>
        <end position="138"/>
    </location>
</feature>
<feature type="region of interest" description="Disordered" evidence="2">
    <location>
        <begin position="356"/>
        <end position="412"/>
    </location>
</feature>
<comment type="caution">
    <text evidence="3">The sequence shown here is derived from an EMBL/GenBank/DDBJ whole genome shotgun (WGS) entry which is preliminary data.</text>
</comment>
<feature type="compositionally biased region" description="Polar residues" evidence="2">
    <location>
        <begin position="622"/>
        <end position="632"/>
    </location>
</feature>
<evidence type="ECO:0000256" key="1">
    <source>
        <dbReference type="SAM" id="Coils"/>
    </source>
</evidence>
<feature type="region of interest" description="Disordered" evidence="2">
    <location>
        <begin position="599"/>
        <end position="632"/>
    </location>
</feature>
<proteinExistence type="predicted"/>
<feature type="compositionally biased region" description="Polar residues" evidence="2">
    <location>
        <begin position="21"/>
        <end position="32"/>
    </location>
</feature>
<feature type="compositionally biased region" description="Low complexity" evidence="2">
    <location>
        <begin position="393"/>
        <end position="404"/>
    </location>
</feature>
<evidence type="ECO:0000313" key="4">
    <source>
        <dbReference type="Proteomes" id="UP000001861"/>
    </source>
</evidence>
<sequence length="632" mass="67424">MPGGVDDKKSSDKRLAGPKPKSSSNGAPSQTGEEVKGQPKTKVTETGKPVEEKTKQSISKPSERRQDFDKGSNTQPSDTRLLGQELTTAPTVKSIGAETVTKPSGEEKGPTSKTTNIDAGVKKTRATKATERVAESKKKALPIAQQTSKEAERQGGSTSENEDATYIPTDDDDRRAQPRPRATGPQRLVQSRGSETLPEPLAIQAPQPAASGTQVVSGDPRNPATSWTKITPVYPGELKNGSVESELQAASLRLHQSENRARELTASVNTVVRSFVRQNEAEKKIPQLEEQLSRAFREITELRKDLDNEKKRSEAQLAKLNEQENTIAYYANNINLLTSVVNRILLGTPPSALSLPLQQPPLPSSGYQPQQDANAASGGHWQILSAGSTLNEGPAPGFSSSAPSNRRVQTSHFPLPTQVPQTASHLSTAFATHFNQAFRYNSPNPATSDSPQNVSAVSSHPMQTLLSEYQRSTMEFPPEMQQSPARDAAFAEMMVNSAAGPTAEVIRAFQGQSSIAATGAAVSENSNVGTPDWPSLSGKVGRPGDPVFQDQGAYVDDGFGNAPFLQGSSSSTTPTDFLSLSSNPPSVDFQAANLPAHNISGTRSHLVGPKESAEGHFGNGELYQQNGGTDTS</sequence>
<accession>A8PAU3</accession>
<dbReference type="VEuPathDB" id="FungiDB:CC1G_13111"/>
<dbReference type="AlphaFoldDB" id="A8PAU3"/>
<evidence type="ECO:0000256" key="2">
    <source>
        <dbReference type="SAM" id="MobiDB-lite"/>
    </source>
</evidence>
<dbReference type="KEGG" id="cci:CC1G_13111"/>
<dbReference type="EMBL" id="AACS02000002">
    <property type="protein sequence ID" value="EAU81760.2"/>
    <property type="molecule type" value="Genomic_DNA"/>
</dbReference>
<feature type="region of interest" description="Disordered" evidence="2">
    <location>
        <begin position="1"/>
        <end position="195"/>
    </location>
</feature>
<keyword evidence="4" id="KW-1185">Reference proteome</keyword>
<protein>
    <submittedName>
        <fullName evidence="3">Uncharacterized protein</fullName>
    </submittedName>
</protein>
<gene>
    <name evidence="3" type="ORF">CC1G_13111</name>
</gene>
<feature type="coiled-coil region" evidence="1">
    <location>
        <begin position="247"/>
        <end position="326"/>
    </location>
</feature>
<name>A8PAU3_COPC7</name>
<feature type="compositionally biased region" description="Basic and acidic residues" evidence="2">
    <location>
        <begin position="33"/>
        <end position="70"/>
    </location>
</feature>
<dbReference type="InParanoid" id="A8PAU3"/>
<organism evidence="3 4">
    <name type="scientific">Coprinopsis cinerea (strain Okayama-7 / 130 / ATCC MYA-4618 / FGSC 9003)</name>
    <name type="common">Inky cap fungus</name>
    <name type="synonym">Hormographiella aspergillata</name>
    <dbReference type="NCBI Taxonomy" id="240176"/>
    <lineage>
        <taxon>Eukaryota</taxon>
        <taxon>Fungi</taxon>
        <taxon>Dikarya</taxon>
        <taxon>Basidiomycota</taxon>
        <taxon>Agaricomycotina</taxon>
        <taxon>Agaricomycetes</taxon>
        <taxon>Agaricomycetidae</taxon>
        <taxon>Agaricales</taxon>
        <taxon>Agaricineae</taxon>
        <taxon>Psathyrellaceae</taxon>
        <taxon>Coprinopsis</taxon>
    </lineage>
</organism>
<dbReference type="GeneID" id="6016679"/>